<keyword evidence="2 5" id="KW-0689">Ribosomal protein</keyword>
<evidence type="ECO:0000313" key="7">
    <source>
        <dbReference type="Proteomes" id="UP000182753"/>
    </source>
</evidence>
<dbReference type="GO" id="GO:0005840">
    <property type="term" value="C:ribosome"/>
    <property type="evidence" value="ECO:0007669"/>
    <property type="project" value="UniProtKB-KW"/>
</dbReference>
<dbReference type="GO" id="GO:1990904">
    <property type="term" value="C:ribonucleoprotein complex"/>
    <property type="evidence" value="ECO:0007669"/>
    <property type="project" value="UniProtKB-KW"/>
</dbReference>
<dbReference type="HAMAP" id="MF_00294">
    <property type="entry name" value="Ribosomal_bL33"/>
    <property type="match status" value="1"/>
</dbReference>
<accession>A0A1J4RUG1</accession>
<dbReference type="PANTHER" id="PTHR43168:SF2">
    <property type="entry name" value="LARGE RIBOSOMAL SUBUNIT PROTEIN BL33C"/>
    <property type="match status" value="1"/>
</dbReference>
<comment type="similarity">
    <text evidence="1 5">Belongs to the bacterial ribosomal protein bL33 family.</text>
</comment>
<dbReference type="GO" id="GO:0005737">
    <property type="term" value="C:cytoplasm"/>
    <property type="evidence" value="ECO:0007669"/>
    <property type="project" value="UniProtKB-ARBA"/>
</dbReference>
<evidence type="ECO:0000256" key="2">
    <source>
        <dbReference type="ARBA" id="ARBA00022980"/>
    </source>
</evidence>
<dbReference type="Gene3D" id="2.20.28.120">
    <property type="entry name" value="Ribosomal protein L33"/>
    <property type="match status" value="1"/>
</dbReference>
<evidence type="ECO:0000256" key="5">
    <source>
        <dbReference type="HAMAP-Rule" id="MF_00294"/>
    </source>
</evidence>
<name>A0A1J4RUG1_9BACT</name>
<dbReference type="AlphaFoldDB" id="A0A1J4RUG1"/>
<organism evidence="6 7">
    <name type="scientific">Candidatus Berkelbacteria bacterium CG1_02_42_45</name>
    <dbReference type="NCBI Taxonomy" id="1805036"/>
    <lineage>
        <taxon>Bacteria</taxon>
        <taxon>Candidatus Berkelbacteria</taxon>
    </lineage>
</organism>
<proteinExistence type="inferred from homology"/>
<evidence type="ECO:0000256" key="4">
    <source>
        <dbReference type="ARBA" id="ARBA00035176"/>
    </source>
</evidence>
<protein>
    <recommendedName>
        <fullName evidence="4 5">Large ribosomal subunit protein bL33</fullName>
    </recommendedName>
</protein>
<evidence type="ECO:0000313" key="6">
    <source>
        <dbReference type="EMBL" id="OIN89964.1"/>
    </source>
</evidence>
<dbReference type="InterPro" id="IPR038584">
    <property type="entry name" value="Ribosomal_bL33_sf"/>
</dbReference>
<comment type="caution">
    <text evidence="6">The sequence shown here is derived from an EMBL/GenBank/DDBJ whole genome shotgun (WGS) entry which is preliminary data.</text>
</comment>
<evidence type="ECO:0000256" key="3">
    <source>
        <dbReference type="ARBA" id="ARBA00023274"/>
    </source>
</evidence>
<dbReference type="Proteomes" id="UP000182753">
    <property type="component" value="Unassembled WGS sequence"/>
</dbReference>
<dbReference type="InterPro" id="IPR001705">
    <property type="entry name" value="Ribosomal_bL33"/>
</dbReference>
<dbReference type="SUPFAM" id="SSF57829">
    <property type="entry name" value="Zn-binding ribosomal proteins"/>
    <property type="match status" value="1"/>
</dbReference>
<gene>
    <name evidence="5" type="primary">rpmG</name>
    <name evidence="6" type="ORF">AUJ40_00850</name>
</gene>
<reference evidence="6 7" key="1">
    <citation type="journal article" date="2016" name="Environ. Microbiol.">
        <title>Genomic resolution of a cold subsurface aquifer community provides metabolic insights for novel microbes adapted to high CO concentrations.</title>
        <authorList>
            <person name="Probst A.J."/>
            <person name="Castelle C.J."/>
            <person name="Singh A."/>
            <person name="Brown C.T."/>
            <person name="Anantharaman K."/>
            <person name="Sharon I."/>
            <person name="Hug L.A."/>
            <person name="Burstein D."/>
            <person name="Emerson J.B."/>
            <person name="Thomas B.C."/>
            <person name="Banfield J.F."/>
        </authorList>
    </citation>
    <scope>NUCLEOTIDE SEQUENCE [LARGE SCALE GENOMIC DNA]</scope>
    <source>
        <strain evidence="6">CG1_02_42_45</strain>
    </source>
</reference>
<dbReference type="GO" id="GO:0003735">
    <property type="term" value="F:structural constituent of ribosome"/>
    <property type="evidence" value="ECO:0007669"/>
    <property type="project" value="InterPro"/>
</dbReference>
<sequence>MAKNAREIITLECEVCKERNYQTEKNIKLQKERLQLKKYCKKCKKHTLHKEAK</sequence>
<keyword evidence="3 5" id="KW-0687">Ribonucleoprotein</keyword>
<dbReference type="NCBIfam" id="NF001764">
    <property type="entry name" value="PRK00504.1"/>
    <property type="match status" value="1"/>
</dbReference>
<dbReference type="NCBIfam" id="NF001860">
    <property type="entry name" value="PRK00595.1"/>
    <property type="match status" value="1"/>
</dbReference>
<dbReference type="PANTHER" id="PTHR43168">
    <property type="entry name" value="50S RIBOSOMAL PROTEIN L33, CHLOROPLASTIC"/>
    <property type="match status" value="1"/>
</dbReference>
<evidence type="ECO:0000256" key="1">
    <source>
        <dbReference type="ARBA" id="ARBA00007596"/>
    </source>
</evidence>
<dbReference type="InterPro" id="IPR011332">
    <property type="entry name" value="Ribosomal_zn-bd"/>
</dbReference>
<dbReference type="Pfam" id="PF00471">
    <property type="entry name" value="Ribosomal_L33"/>
    <property type="match status" value="1"/>
</dbReference>
<dbReference type="GO" id="GO:0006412">
    <property type="term" value="P:translation"/>
    <property type="evidence" value="ECO:0007669"/>
    <property type="project" value="UniProtKB-UniRule"/>
</dbReference>
<dbReference type="NCBIfam" id="TIGR01023">
    <property type="entry name" value="rpmG_bact"/>
    <property type="match status" value="1"/>
</dbReference>
<dbReference type="EMBL" id="MNUJ01000017">
    <property type="protein sequence ID" value="OIN89964.1"/>
    <property type="molecule type" value="Genomic_DNA"/>
</dbReference>